<evidence type="ECO:0000259" key="4">
    <source>
        <dbReference type="PROSITE" id="PS50181"/>
    </source>
</evidence>
<dbReference type="GO" id="GO:0005634">
    <property type="term" value="C:nucleus"/>
    <property type="evidence" value="ECO:0000318"/>
    <property type="project" value="GO_Central"/>
</dbReference>
<dbReference type="GO" id="GO:0006352">
    <property type="term" value="P:DNA-templated transcription initiation"/>
    <property type="evidence" value="ECO:0000318"/>
    <property type="project" value="GO_Central"/>
</dbReference>
<dbReference type="SUPFAM" id="SSF81383">
    <property type="entry name" value="F-box domain"/>
    <property type="match status" value="1"/>
</dbReference>
<evidence type="ECO:0000256" key="2">
    <source>
        <dbReference type="ARBA" id="ARBA00023163"/>
    </source>
</evidence>
<dbReference type="AlphaFoldDB" id="D8S2L2"/>
<dbReference type="PANTHER" id="PTHR48428">
    <property type="entry name" value="PLANT-SPECIFIC TFIIB-RELATED PROTEIN PTF2"/>
    <property type="match status" value="1"/>
</dbReference>
<feature type="compositionally biased region" description="Basic and acidic residues" evidence="3">
    <location>
        <begin position="639"/>
        <end position="650"/>
    </location>
</feature>
<dbReference type="GO" id="GO:0017025">
    <property type="term" value="F:TBP-class protein binding"/>
    <property type="evidence" value="ECO:0007669"/>
    <property type="project" value="InterPro"/>
</dbReference>
<accession>D8S2L2</accession>
<dbReference type="STRING" id="88036.D8S2L2"/>
<evidence type="ECO:0000256" key="3">
    <source>
        <dbReference type="SAM" id="MobiDB-lite"/>
    </source>
</evidence>
<dbReference type="InterPro" id="IPR013150">
    <property type="entry name" value="TFIIB_cyclin"/>
</dbReference>
<dbReference type="GO" id="GO:0097550">
    <property type="term" value="C:transcription preinitiation complex"/>
    <property type="evidence" value="ECO:0000318"/>
    <property type="project" value="GO_Central"/>
</dbReference>
<dbReference type="InterPro" id="IPR036047">
    <property type="entry name" value="F-box-like_dom_sf"/>
</dbReference>
<dbReference type="InterPro" id="IPR001810">
    <property type="entry name" value="F-box_dom"/>
</dbReference>
<dbReference type="InterPro" id="IPR000812">
    <property type="entry name" value="TFIIB"/>
</dbReference>
<dbReference type="InterPro" id="IPR036915">
    <property type="entry name" value="Cyclin-like_sf"/>
</dbReference>
<dbReference type="Pfam" id="PF00646">
    <property type="entry name" value="F-box"/>
    <property type="match status" value="1"/>
</dbReference>
<dbReference type="PROSITE" id="PS50181">
    <property type="entry name" value="FBOX"/>
    <property type="match status" value="1"/>
</dbReference>
<dbReference type="Proteomes" id="UP000001514">
    <property type="component" value="Unassembled WGS sequence"/>
</dbReference>
<dbReference type="GO" id="GO:0070897">
    <property type="term" value="P:transcription preinitiation complex assembly"/>
    <property type="evidence" value="ECO:0007669"/>
    <property type="project" value="InterPro"/>
</dbReference>
<dbReference type="CDD" id="cd00043">
    <property type="entry name" value="CYCLIN_SF"/>
    <property type="match status" value="1"/>
</dbReference>
<dbReference type="Gene3D" id="1.10.472.170">
    <property type="match status" value="1"/>
</dbReference>
<dbReference type="SUPFAM" id="SSF117281">
    <property type="entry name" value="Kelch motif"/>
    <property type="match status" value="1"/>
</dbReference>
<dbReference type="KEGG" id="smo:SELMODRAFT_417248"/>
<evidence type="ECO:0000256" key="1">
    <source>
        <dbReference type="ARBA" id="ARBA00023015"/>
    </source>
</evidence>
<sequence length="805" mass="87881">MEEASDAVWKELPDALIERVLTLVPVPRLLQMRAVSKEWSLLILSQGFINLCARMDRSGGGGSGDSSFFLFFTATGPGGAAVIAALSPVSGCWQPLSLDPIFGMEMEVSVVASGGGLLCLTTASRIIACNPLTRSWRLLPEIPGCSRLLPLLTAIQIDQKGGYKILVAGPGGWSDQRTFVFDSTAPSAWARKGDLPIDVLDLESEGVVSAGFLYVTCLIPRCRLLAFDFARGEWSKTQIPLPTGIASSNLVLCGEEVHLVAALGEAIRIWKLGKEAQSWDLVEEMPRELCCCFLDGGAGRDSFRCAGRGSWIFVLSYDGVLGSWAMAEDCSACGRAGTVTTDPLSGLFCCCECGVVVDDDALGSDHQVGLVGERGGTLVAGEGIGALAGKRFLYRNGGSDQYFAKKKQDALRRIRDVAAALRLQPNDADEVEAMVDRATNGDWGSGRWFDALVGACAYVVVRNHRLPLTLVEVAYASDCGVRELGRVLGKLVREFAMALPQEDPIVFLERLVLTHAGFSKLSRDAARKIIGQCRVLLEWMATWFVSTGRHALPAAAAALVIVADANRIEIGLEEVSSELHSPVATSMKRFREIQEALVSTMKTFPWCKTVVTTKNISCHLCFMLRYLETSLKLGKKRRREDSSAIDRVQDEDQSYSQDEDQSHSKNKKLRHLPEESPVLPVSFIASRSSRCARIVKAELATQRIASAKRSLARGMPVDKDRPEGGLDCEDMTIESLLLRGVTRDQIEQGYYESLIADLAPGGDDQPISDDELAKYFYTKDEASRLAQQIKLQNILSAEREKLRPL</sequence>
<dbReference type="Pfam" id="PF00382">
    <property type="entry name" value="TFIIB"/>
    <property type="match status" value="1"/>
</dbReference>
<dbReference type="GO" id="GO:0006383">
    <property type="term" value="P:transcription by RNA polymerase III"/>
    <property type="evidence" value="ECO:0000318"/>
    <property type="project" value="GO_Central"/>
</dbReference>
<dbReference type="InterPro" id="IPR015915">
    <property type="entry name" value="Kelch-typ_b-propeller"/>
</dbReference>
<protein>
    <recommendedName>
        <fullName evidence="4">F-box domain-containing protein</fullName>
    </recommendedName>
</protein>
<dbReference type="GO" id="GO:0000126">
    <property type="term" value="C:transcription factor TFIIIB complex"/>
    <property type="evidence" value="ECO:0000318"/>
    <property type="project" value="GO_Central"/>
</dbReference>
<dbReference type="Gramene" id="EFJ21478">
    <property type="protein sequence ID" value="EFJ21478"/>
    <property type="gene ID" value="SELMODRAFT_417248"/>
</dbReference>
<dbReference type="InParanoid" id="D8S2L2"/>
<feature type="domain" description="F-box" evidence="4">
    <location>
        <begin position="6"/>
        <end position="51"/>
    </location>
</feature>
<feature type="region of interest" description="Disordered" evidence="3">
    <location>
        <begin position="638"/>
        <end position="671"/>
    </location>
</feature>
<proteinExistence type="predicted"/>
<dbReference type="GO" id="GO:0001006">
    <property type="term" value="F:RNA polymerase III type 3 promoter sequence-specific DNA binding"/>
    <property type="evidence" value="ECO:0000318"/>
    <property type="project" value="GO_Central"/>
</dbReference>
<name>D8S2L2_SELML</name>
<dbReference type="EMBL" id="GL377599">
    <property type="protein sequence ID" value="EFJ21478.1"/>
    <property type="molecule type" value="Genomic_DNA"/>
</dbReference>
<keyword evidence="6" id="KW-1185">Reference proteome</keyword>
<dbReference type="GO" id="GO:0000995">
    <property type="term" value="F:RNA polymerase III general transcription initiation factor activity"/>
    <property type="evidence" value="ECO:0000318"/>
    <property type="project" value="GO_Central"/>
</dbReference>
<reference evidence="5 6" key="1">
    <citation type="journal article" date="2011" name="Science">
        <title>The Selaginella genome identifies genetic changes associated with the evolution of vascular plants.</title>
        <authorList>
            <person name="Banks J.A."/>
            <person name="Nishiyama T."/>
            <person name="Hasebe M."/>
            <person name="Bowman J.L."/>
            <person name="Gribskov M."/>
            <person name="dePamphilis C."/>
            <person name="Albert V.A."/>
            <person name="Aono N."/>
            <person name="Aoyama T."/>
            <person name="Ambrose B.A."/>
            <person name="Ashton N.W."/>
            <person name="Axtell M.J."/>
            <person name="Barker E."/>
            <person name="Barker M.S."/>
            <person name="Bennetzen J.L."/>
            <person name="Bonawitz N.D."/>
            <person name="Chapple C."/>
            <person name="Cheng C."/>
            <person name="Correa L.G."/>
            <person name="Dacre M."/>
            <person name="DeBarry J."/>
            <person name="Dreyer I."/>
            <person name="Elias M."/>
            <person name="Engstrom E.M."/>
            <person name="Estelle M."/>
            <person name="Feng L."/>
            <person name="Finet C."/>
            <person name="Floyd S.K."/>
            <person name="Frommer W.B."/>
            <person name="Fujita T."/>
            <person name="Gramzow L."/>
            <person name="Gutensohn M."/>
            <person name="Harholt J."/>
            <person name="Hattori M."/>
            <person name="Heyl A."/>
            <person name="Hirai T."/>
            <person name="Hiwatashi Y."/>
            <person name="Ishikawa M."/>
            <person name="Iwata M."/>
            <person name="Karol K.G."/>
            <person name="Koehler B."/>
            <person name="Kolukisaoglu U."/>
            <person name="Kubo M."/>
            <person name="Kurata T."/>
            <person name="Lalonde S."/>
            <person name="Li K."/>
            <person name="Li Y."/>
            <person name="Litt A."/>
            <person name="Lyons E."/>
            <person name="Manning G."/>
            <person name="Maruyama T."/>
            <person name="Michael T.P."/>
            <person name="Mikami K."/>
            <person name="Miyazaki S."/>
            <person name="Morinaga S."/>
            <person name="Murata T."/>
            <person name="Mueller-Roeber B."/>
            <person name="Nelson D.R."/>
            <person name="Obara M."/>
            <person name="Oguri Y."/>
            <person name="Olmstead R.G."/>
            <person name="Onodera N."/>
            <person name="Petersen B.L."/>
            <person name="Pils B."/>
            <person name="Prigge M."/>
            <person name="Rensing S.A."/>
            <person name="Riano-Pachon D.M."/>
            <person name="Roberts A.W."/>
            <person name="Sato Y."/>
            <person name="Scheller H.V."/>
            <person name="Schulz B."/>
            <person name="Schulz C."/>
            <person name="Shakirov E.V."/>
            <person name="Shibagaki N."/>
            <person name="Shinohara N."/>
            <person name="Shippen D.E."/>
            <person name="Soerensen I."/>
            <person name="Sotooka R."/>
            <person name="Sugimoto N."/>
            <person name="Sugita M."/>
            <person name="Sumikawa N."/>
            <person name="Tanurdzic M."/>
            <person name="Theissen G."/>
            <person name="Ulvskov P."/>
            <person name="Wakazuki S."/>
            <person name="Weng J.K."/>
            <person name="Willats W.W."/>
            <person name="Wipf D."/>
            <person name="Wolf P.G."/>
            <person name="Yang L."/>
            <person name="Zimmer A.D."/>
            <person name="Zhu Q."/>
            <person name="Mitros T."/>
            <person name="Hellsten U."/>
            <person name="Loque D."/>
            <person name="Otillar R."/>
            <person name="Salamov A."/>
            <person name="Schmutz J."/>
            <person name="Shapiro H."/>
            <person name="Lindquist E."/>
            <person name="Lucas S."/>
            <person name="Rokhsar D."/>
            <person name="Grigoriev I.V."/>
        </authorList>
    </citation>
    <scope>NUCLEOTIDE SEQUENCE [LARGE SCALE GENOMIC DNA]</scope>
</reference>
<dbReference type="eggNOG" id="KOG1598">
    <property type="taxonomic scope" value="Eukaryota"/>
</dbReference>
<gene>
    <name evidence="5" type="ORF">SELMODRAFT_417248</name>
</gene>
<dbReference type="InterPro" id="IPR053340">
    <property type="entry name" value="PTF2"/>
</dbReference>
<evidence type="ECO:0000313" key="5">
    <source>
        <dbReference type="EMBL" id="EFJ21478.1"/>
    </source>
</evidence>
<dbReference type="HOGENOM" id="CLU_350009_0_0_1"/>
<dbReference type="PANTHER" id="PTHR48428:SF1">
    <property type="entry name" value="PLANT-SPECIFIC TFIIB-RELATED PROTEIN PTF2"/>
    <property type="match status" value="1"/>
</dbReference>
<dbReference type="SUPFAM" id="SSF47954">
    <property type="entry name" value="Cyclin-like"/>
    <property type="match status" value="1"/>
</dbReference>
<keyword evidence="1" id="KW-0805">Transcription regulation</keyword>
<evidence type="ECO:0000313" key="6">
    <source>
        <dbReference type="Proteomes" id="UP000001514"/>
    </source>
</evidence>
<organism evidence="6">
    <name type="scientific">Selaginella moellendorffii</name>
    <name type="common">Spikemoss</name>
    <dbReference type="NCBI Taxonomy" id="88036"/>
    <lineage>
        <taxon>Eukaryota</taxon>
        <taxon>Viridiplantae</taxon>
        <taxon>Streptophyta</taxon>
        <taxon>Embryophyta</taxon>
        <taxon>Tracheophyta</taxon>
        <taxon>Lycopodiopsida</taxon>
        <taxon>Selaginellales</taxon>
        <taxon>Selaginellaceae</taxon>
        <taxon>Selaginella</taxon>
    </lineage>
</organism>
<keyword evidence="2" id="KW-0804">Transcription</keyword>
<dbReference type="PRINTS" id="PR00685">
    <property type="entry name" value="TIFACTORIIB"/>
</dbReference>